<keyword evidence="2" id="KW-0805">Transcription regulation</keyword>
<dbReference type="InterPro" id="IPR036388">
    <property type="entry name" value="WH-like_DNA-bd_sf"/>
</dbReference>
<dbReference type="InterPro" id="IPR039425">
    <property type="entry name" value="RNA_pol_sigma-70-like"/>
</dbReference>
<evidence type="ECO:0000256" key="3">
    <source>
        <dbReference type="ARBA" id="ARBA00023082"/>
    </source>
</evidence>
<feature type="region of interest" description="Disordered" evidence="6">
    <location>
        <begin position="1"/>
        <end position="22"/>
    </location>
</feature>
<feature type="domain" description="RNA polymerase sigma factor 70 region 4 type 2" evidence="7">
    <location>
        <begin position="103"/>
        <end position="151"/>
    </location>
</feature>
<dbReference type="AlphaFoldDB" id="A0A5D4RZV1"/>
<evidence type="ECO:0000259" key="7">
    <source>
        <dbReference type="Pfam" id="PF08281"/>
    </source>
</evidence>
<dbReference type="Proteomes" id="UP000322997">
    <property type="component" value="Unassembled WGS sequence"/>
</dbReference>
<gene>
    <name evidence="8" type="ORF">FZC83_10265</name>
</gene>
<dbReference type="SUPFAM" id="SSF88946">
    <property type="entry name" value="Sigma2 domain of RNA polymerase sigma factors"/>
    <property type="match status" value="1"/>
</dbReference>
<keyword evidence="3" id="KW-0731">Sigma factor</keyword>
<organism evidence="8 9">
    <name type="scientific">Rossellomorea marisflavi</name>
    <dbReference type="NCBI Taxonomy" id="189381"/>
    <lineage>
        <taxon>Bacteria</taxon>
        <taxon>Bacillati</taxon>
        <taxon>Bacillota</taxon>
        <taxon>Bacilli</taxon>
        <taxon>Bacillales</taxon>
        <taxon>Bacillaceae</taxon>
        <taxon>Rossellomorea</taxon>
    </lineage>
</organism>
<accession>A0A5D4RZV1</accession>
<dbReference type="InterPro" id="IPR013324">
    <property type="entry name" value="RNA_pol_sigma_r3/r4-like"/>
</dbReference>
<dbReference type="GO" id="GO:0016987">
    <property type="term" value="F:sigma factor activity"/>
    <property type="evidence" value="ECO:0007669"/>
    <property type="project" value="UniProtKB-KW"/>
</dbReference>
<sequence>MKGVKDMQPVEKSPPPGDVKEQRDGLLRYCRFLTKNQWDADEIAQESLARALEHYHQEEWTQALLKRIAYSVWIDITRKRRWETVEAPCYEESYQLSGFECAHLLRSLTPKQTVTFVLKEAFQFRIAEIASILNMSETGIKALLSRARNRLKNLQDDPGVGEPSDIQNQLDAILIRTLRAQDPTLLLQFIPTLLARQSTVSGERLHVHSSLNLSNAA</sequence>
<name>A0A5D4RZV1_9BACI</name>
<comment type="similarity">
    <text evidence="1">Belongs to the sigma-70 factor family. ECF subfamily.</text>
</comment>
<evidence type="ECO:0000256" key="5">
    <source>
        <dbReference type="ARBA" id="ARBA00023163"/>
    </source>
</evidence>
<dbReference type="GO" id="GO:0006352">
    <property type="term" value="P:DNA-templated transcription initiation"/>
    <property type="evidence" value="ECO:0007669"/>
    <property type="project" value="InterPro"/>
</dbReference>
<reference evidence="8 9" key="1">
    <citation type="submission" date="2019-08" db="EMBL/GenBank/DDBJ databases">
        <title>Bacillus genomes from the desert of Cuatro Cienegas, Coahuila.</title>
        <authorList>
            <person name="Olmedo-Alvarez G."/>
        </authorList>
    </citation>
    <scope>NUCLEOTIDE SEQUENCE [LARGE SCALE GENOMIC DNA]</scope>
    <source>
        <strain evidence="8 9">CH108_3D</strain>
    </source>
</reference>
<protein>
    <recommendedName>
        <fullName evidence="7">RNA polymerase sigma factor 70 region 4 type 2 domain-containing protein</fullName>
    </recommendedName>
</protein>
<keyword evidence="5" id="KW-0804">Transcription</keyword>
<evidence type="ECO:0000256" key="1">
    <source>
        <dbReference type="ARBA" id="ARBA00010641"/>
    </source>
</evidence>
<dbReference type="EMBL" id="VTEQ01000002">
    <property type="protein sequence ID" value="TYS55314.1"/>
    <property type="molecule type" value="Genomic_DNA"/>
</dbReference>
<dbReference type="PANTHER" id="PTHR43133">
    <property type="entry name" value="RNA POLYMERASE ECF-TYPE SIGMA FACTO"/>
    <property type="match status" value="1"/>
</dbReference>
<dbReference type="Gene3D" id="1.10.10.10">
    <property type="entry name" value="Winged helix-like DNA-binding domain superfamily/Winged helix DNA-binding domain"/>
    <property type="match status" value="1"/>
</dbReference>
<evidence type="ECO:0000313" key="9">
    <source>
        <dbReference type="Proteomes" id="UP000322997"/>
    </source>
</evidence>
<dbReference type="PANTHER" id="PTHR43133:SF8">
    <property type="entry name" value="RNA POLYMERASE SIGMA FACTOR HI_1459-RELATED"/>
    <property type="match status" value="1"/>
</dbReference>
<dbReference type="GO" id="GO:0003677">
    <property type="term" value="F:DNA binding"/>
    <property type="evidence" value="ECO:0007669"/>
    <property type="project" value="UniProtKB-KW"/>
</dbReference>
<dbReference type="Gene3D" id="1.10.1740.10">
    <property type="match status" value="1"/>
</dbReference>
<dbReference type="InterPro" id="IPR013249">
    <property type="entry name" value="RNA_pol_sigma70_r4_t2"/>
</dbReference>
<evidence type="ECO:0000313" key="8">
    <source>
        <dbReference type="EMBL" id="TYS55314.1"/>
    </source>
</evidence>
<keyword evidence="4" id="KW-0238">DNA-binding</keyword>
<dbReference type="Pfam" id="PF08281">
    <property type="entry name" value="Sigma70_r4_2"/>
    <property type="match status" value="1"/>
</dbReference>
<evidence type="ECO:0000256" key="4">
    <source>
        <dbReference type="ARBA" id="ARBA00023125"/>
    </source>
</evidence>
<comment type="caution">
    <text evidence="8">The sequence shown here is derived from an EMBL/GenBank/DDBJ whole genome shotgun (WGS) entry which is preliminary data.</text>
</comment>
<evidence type="ECO:0000256" key="2">
    <source>
        <dbReference type="ARBA" id="ARBA00023015"/>
    </source>
</evidence>
<dbReference type="InterPro" id="IPR013325">
    <property type="entry name" value="RNA_pol_sigma_r2"/>
</dbReference>
<dbReference type="SUPFAM" id="SSF88659">
    <property type="entry name" value="Sigma3 and sigma4 domains of RNA polymerase sigma factors"/>
    <property type="match status" value="1"/>
</dbReference>
<proteinExistence type="inferred from homology"/>
<evidence type="ECO:0000256" key="6">
    <source>
        <dbReference type="SAM" id="MobiDB-lite"/>
    </source>
</evidence>